<organism evidence="5">
    <name type="scientific">Fervidobacterium pennivorans</name>
    <dbReference type="NCBI Taxonomy" id="93466"/>
    <lineage>
        <taxon>Bacteria</taxon>
        <taxon>Thermotogati</taxon>
        <taxon>Thermotogota</taxon>
        <taxon>Thermotogae</taxon>
        <taxon>Thermotogales</taxon>
        <taxon>Fervidobacteriaceae</taxon>
        <taxon>Fervidobacterium</taxon>
    </lineage>
</organism>
<evidence type="ECO:0000313" key="4">
    <source>
        <dbReference type="EMBL" id="HGQ78119.1"/>
    </source>
</evidence>
<protein>
    <submittedName>
        <fullName evidence="5">PASTA domain-containing protein</fullName>
    </submittedName>
</protein>
<feature type="domain" description="PASTA" evidence="3">
    <location>
        <begin position="59"/>
        <end position="117"/>
    </location>
</feature>
<evidence type="ECO:0000256" key="1">
    <source>
        <dbReference type="SAM" id="MobiDB-lite"/>
    </source>
</evidence>
<evidence type="ECO:0000259" key="3">
    <source>
        <dbReference type="PROSITE" id="PS51178"/>
    </source>
</evidence>
<keyword evidence="2" id="KW-0812">Transmembrane</keyword>
<evidence type="ECO:0000313" key="5">
    <source>
        <dbReference type="EMBL" id="HGU41656.1"/>
    </source>
</evidence>
<sequence>MLLIDRRIKKTNSGSSNKKKHLGVAVLSFPALVVMVIILAVISGLLAFYLVMFLETKRGTALLPNFVGTDVQTAEKELKDLGFKVEKLGDAGRVINMEPPGNTVVKKGRKVKLFTENAVQKSLILPDFKGTWYGSVQKIFDLMGIHSTIKKVPEAELGGTVIQTSPTPGNKVVTGDIVTLFVSSGSGKTDTSIPENAQHSAESSDIKLPYSASENALEVIPPSVPTESQNFGQTAPTPVSTPEDIGKRQENQESTNNSNFQGGQF</sequence>
<dbReference type="SUPFAM" id="SSF54184">
    <property type="entry name" value="Penicillin-binding protein 2x (pbp-2x), c-terminal domain"/>
    <property type="match status" value="2"/>
</dbReference>
<dbReference type="CDD" id="cd06577">
    <property type="entry name" value="PASTA_pknB"/>
    <property type="match status" value="1"/>
</dbReference>
<feature type="compositionally biased region" description="Polar residues" evidence="1">
    <location>
        <begin position="185"/>
        <end position="203"/>
    </location>
</feature>
<dbReference type="Gene3D" id="3.30.10.20">
    <property type="match status" value="2"/>
</dbReference>
<feature type="transmembrane region" description="Helical" evidence="2">
    <location>
        <begin position="21"/>
        <end position="54"/>
    </location>
</feature>
<accession>A0A7C4RXJ3</accession>
<dbReference type="Pfam" id="PF03793">
    <property type="entry name" value="PASTA"/>
    <property type="match status" value="2"/>
</dbReference>
<evidence type="ECO:0000256" key="2">
    <source>
        <dbReference type="SAM" id="Phobius"/>
    </source>
</evidence>
<dbReference type="EMBL" id="DTBH01000194">
    <property type="protein sequence ID" value="HGQ78119.1"/>
    <property type="molecule type" value="Genomic_DNA"/>
</dbReference>
<keyword evidence="2" id="KW-0472">Membrane</keyword>
<feature type="compositionally biased region" description="Polar residues" evidence="1">
    <location>
        <begin position="252"/>
        <end position="265"/>
    </location>
</feature>
<reference evidence="5" key="1">
    <citation type="journal article" date="2020" name="mSystems">
        <title>Genome- and Community-Level Interaction Insights into Carbon Utilization and Element Cycling Functions of Hydrothermarchaeota in Hydrothermal Sediment.</title>
        <authorList>
            <person name="Zhou Z."/>
            <person name="Liu Y."/>
            <person name="Xu W."/>
            <person name="Pan J."/>
            <person name="Luo Z.H."/>
            <person name="Li M."/>
        </authorList>
    </citation>
    <scope>NUCLEOTIDE SEQUENCE [LARGE SCALE GENOMIC DNA]</scope>
    <source>
        <strain evidence="5">SpSt-604</strain>
        <strain evidence="4">SpSt-640</strain>
    </source>
</reference>
<dbReference type="PROSITE" id="PS51178">
    <property type="entry name" value="PASTA"/>
    <property type="match status" value="2"/>
</dbReference>
<dbReference type="SMART" id="SM00740">
    <property type="entry name" value="PASTA"/>
    <property type="match status" value="2"/>
</dbReference>
<feature type="domain" description="PASTA" evidence="3">
    <location>
        <begin position="118"/>
        <end position="184"/>
    </location>
</feature>
<dbReference type="InterPro" id="IPR005543">
    <property type="entry name" value="PASTA_dom"/>
</dbReference>
<comment type="caution">
    <text evidence="5">The sequence shown here is derived from an EMBL/GenBank/DDBJ whole genome shotgun (WGS) entry which is preliminary data.</text>
</comment>
<keyword evidence="2" id="KW-1133">Transmembrane helix</keyword>
<dbReference type="AlphaFoldDB" id="A0A7C4RXJ3"/>
<proteinExistence type="predicted"/>
<name>A0A7C4RXJ3_FERPE</name>
<gene>
    <name evidence="5" type="ORF">ENT72_01850</name>
    <name evidence="4" type="ORF">ENU12_09545</name>
</gene>
<feature type="region of interest" description="Disordered" evidence="1">
    <location>
        <begin position="222"/>
        <end position="265"/>
    </location>
</feature>
<feature type="compositionally biased region" description="Polar residues" evidence="1">
    <location>
        <begin position="225"/>
        <end position="240"/>
    </location>
</feature>
<dbReference type="EMBL" id="DSZT01000056">
    <property type="protein sequence ID" value="HGU41656.1"/>
    <property type="molecule type" value="Genomic_DNA"/>
</dbReference>
<feature type="region of interest" description="Disordered" evidence="1">
    <location>
        <begin position="185"/>
        <end position="206"/>
    </location>
</feature>